<dbReference type="AlphaFoldDB" id="A0A1L9QLY1"/>
<dbReference type="PANTHER" id="PTHR43434">
    <property type="entry name" value="PHOSPHOGLYCOLATE PHOSPHATASE"/>
    <property type="match status" value="1"/>
</dbReference>
<dbReference type="EMBL" id="MLAW01000047">
    <property type="protein sequence ID" value="OJJ20700.1"/>
    <property type="molecule type" value="Genomic_DNA"/>
</dbReference>
<keyword evidence="2" id="KW-1185">Reference proteome</keyword>
<gene>
    <name evidence="1" type="ORF">BI308_20605</name>
</gene>
<dbReference type="InterPro" id="IPR023214">
    <property type="entry name" value="HAD_sf"/>
</dbReference>
<dbReference type="Gene3D" id="3.40.50.1000">
    <property type="entry name" value="HAD superfamily/HAD-like"/>
    <property type="match status" value="1"/>
</dbReference>
<evidence type="ECO:0000313" key="2">
    <source>
        <dbReference type="Proteomes" id="UP000183940"/>
    </source>
</evidence>
<dbReference type="STRING" id="1925591.BI308_20605"/>
<dbReference type="SUPFAM" id="SSF56784">
    <property type="entry name" value="HAD-like"/>
    <property type="match status" value="1"/>
</dbReference>
<accession>A0A1L9QLY1</accession>
<dbReference type="SFLD" id="SFLDS00003">
    <property type="entry name" value="Haloacid_Dehalogenase"/>
    <property type="match status" value="1"/>
</dbReference>
<dbReference type="GO" id="GO:0008967">
    <property type="term" value="F:phosphoglycolate phosphatase activity"/>
    <property type="evidence" value="ECO:0007669"/>
    <property type="project" value="TreeGrafter"/>
</dbReference>
<dbReference type="InterPro" id="IPR050155">
    <property type="entry name" value="HAD-like_hydrolase_sf"/>
</dbReference>
<dbReference type="SFLD" id="SFLDG01129">
    <property type="entry name" value="C1.5:_HAD__Beta-PGM__Phosphata"/>
    <property type="match status" value="1"/>
</dbReference>
<organism evidence="1 2">
    <name type="scientific">Roseofilum reptotaenium AO1-A</name>
    <dbReference type="NCBI Taxonomy" id="1925591"/>
    <lineage>
        <taxon>Bacteria</taxon>
        <taxon>Bacillati</taxon>
        <taxon>Cyanobacteriota</taxon>
        <taxon>Cyanophyceae</taxon>
        <taxon>Desertifilales</taxon>
        <taxon>Desertifilaceae</taxon>
        <taxon>Roseofilum</taxon>
    </lineage>
</organism>
<dbReference type="GO" id="GO:0006281">
    <property type="term" value="P:DNA repair"/>
    <property type="evidence" value="ECO:0007669"/>
    <property type="project" value="TreeGrafter"/>
</dbReference>
<name>A0A1L9QLY1_9CYAN</name>
<dbReference type="Gene3D" id="1.10.150.240">
    <property type="entry name" value="Putative phosphatase, domain 2"/>
    <property type="match status" value="1"/>
</dbReference>
<sequence length="243" mass="27580">MSSTPNVELVIFDMAGTTVKDNNEVQNCFFVAAEQTGLQASGDRVNAMMGWSKKLVFQTLWREQLGGDHPDYQQNVEVSYQRFKETLEHHYQTQPVEPTEGCLELFDWLKFEEIKIGLNTGFYREVTDIILRRLGWDKGLNQDYVGSEHSYIQVSVTPSEIYNNEGRPAPYMIQKAMYKLGVKNPQTVIVVGDTPSDLEAGLNAHCLMTLGVTNGTHRREQLAQYPNDGLLDSLRELKEKITA</sequence>
<dbReference type="Proteomes" id="UP000183940">
    <property type="component" value="Unassembled WGS sequence"/>
</dbReference>
<dbReference type="GO" id="GO:0005829">
    <property type="term" value="C:cytosol"/>
    <property type="evidence" value="ECO:0007669"/>
    <property type="project" value="TreeGrafter"/>
</dbReference>
<dbReference type="InterPro" id="IPR023198">
    <property type="entry name" value="PGP-like_dom2"/>
</dbReference>
<reference evidence="1" key="1">
    <citation type="submission" date="2016-10" db="EMBL/GenBank/DDBJ databases">
        <title>CRISPR-Cas defence system in Roseofilum reptotaenium: evidence of a bacteriophage-cyanobacterium arms race in the coral black band disease.</title>
        <authorList>
            <person name="Buerger P."/>
            <person name="Wood-Charlson E.M."/>
            <person name="Weynberg K.D."/>
            <person name="Willis B."/>
            <person name="Van Oppen M.J."/>
        </authorList>
    </citation>
    <scope>NUCLEOTIDE SEQUENCE [LARGE SCALE GENOMIC DNA]</scope>
    <source>
        <strain evidence="1">AO1-A</strain>
    </source>
</reference>
<dbReference type="PANTHER" id="PTHR43434:SF19">
    <property type="entry name" value="PHOSPHONOACETALDEHYDE HYDROLASE"/>
    <property type="match status" value="1"/>
</dbReference>
<dbReference type="InterPro" id="IPR036412">
    <property type="entry name" value="HAD-like_sf"/>
</dbReference>
<protein>
    <submittedName>
        <fullName evidence="1">Phosphatase</fullName>
    </submittedName>
</protein>
<comment type="caution">
    <text evidence="1">The sequence shown here is derived from an EMBL/GenBank/DDBJ whole genome shotgun (WGS) entry which is preliminary data.</text>
</comment>
<dbReference type="Pfam" id="PF00702">
    <property type="entry name" value="Hydrolase"/>
    <property type="match status" value="1"/>
</dbReference>
<proteinExistence type="predicted"/>
<evidence type="ECO:0000313" key="1">
    <source>
        <dbReference type="EMBL" id="OJJ20700.1"/>
    </source>
</evidence>